<evidence type="ECO:0000256" key="5">
    <source>
        <dbReference type="RuleBase" id="RU367124"/>
    </source>
</evidence>
<reference evidence="6" key="1">
    <citation type="submission" date="2021-01" db="EMBL/GenBank/DDBJ databases">
        <title>Phytophthora aleatoria, a newly-described species from Pinus radiata is distinct from Phytophthora cactorum isolates based on comparative genomics.</title>
        <authorList>
            <person name="Mcdougal R."/>
            <person name="Panda P."/>
            <person name="Williams N."/>
            <person name="Studholme D.J."/>
        </authorList>
    </citation>
    <scope>NUCLEOTIDE SEQUENCE</scope>
    <source>
        <strain evidence="6">NZFS 3830</strain>
    </source>
</reference>
<comment type="similarity">
    <text evidence="2 5">Belongs to the RxLR effector family.</text>
</comment>
<proteinExistence type="inferred from homology"/>
<dbReference type="GO" id="GO:0005576">
    <property type="term" value="C:extracellular region"/>
    <property type="evidence" value="ECO:0007669"/>
    <property type="project" value="UniProtKB-SubCell"/>
</dbReference>
<comment type="subcellular location">
    <subcellularLocation>
        <location evidence="1 5">Secreted</location>
    </subcellularLocation>
</comment>
<evidence type="ECO:0000313" key="6">
    <source>
        <dbReference type="EMBL" id="KAG6954144.1"/>
    </source>
</evidence>
<comment type="function">
    <text evidence="5">Effector that suppresses plant defense responses during pathogen infection.</text>
</comment>
<sequence length="260" mass="28425">MHLSSILLAAAAALLANCDAASTASLTKLSAINVPDAVQQADVAPAKNARFLRSKHHEQDNVKDAEGEERGAAQVNLLDDAAKTLGISDDAFMKWIRSSPALKKAAEVAPVISKSSQKEKEMSLFATQIQRGLDESSDVNFIIGWWKNQNLQPKEALLTVKTKAQESAYDKFLVQFLNGNNAAKPAPQKLSKQAAEVEQKINANKDIKRMVDWWMYSDTGLAAAKASIKGDTGKDAYKLYLAKYMNKKHGLNPGAWGNRR</sequence>
<accession>A0A8T1U5L8</accession>
<feature type="chain" id="PRO_5035961308" description="RxLR effector protein" evidence="5">
    <location>
        <begin position="21"/>
        <end position="260"/>
    </location>
</feature>
<dbReference type="AlphaFoldDB" id="A0A8T1U5L8"/>
<evidence type="ECO:0000256" key="2">
    <source>
        <dbReference type="ARBA" id="ARBA00010400"/>
    </source>
</evidence>
<keyword evidence="4 5" id="KW-0732">Signal</keyword>
<evidence type="ECO:0000256" key="1">
    <source>
        <dbReference type="ARBA" id="ARBA00004613"/>
    </source>
</evidence>
<gene>
    <name evidence="6" type="ORF">JG687_00011963</name>
</gene>
<dbReference type="InterPro" id="IPR031825">
    <property type="entry name" value="RXLR"/>
</dbReference>
<protein>
    <recommendedName>
        <fullName evidence="5">RxLR effector protein</fullName>
    </recommendedName>
</protein>
<keyword evidence="3 5" id="KW-0964">Secreted</keyword>
<dbReference type="VEuPathDB" id="FungiDB:PC110_g16451"/>
<evidence type="ECO:0000313" key="7">
    <source>
        <dbReference type="Proteomes" id="UP000688947"/>
    </source>
</evidence>
<comment type="caution">
    <text evidence="6">The sequence shown here is derived from an EMBL/GenBank/DDBJ whole genome shotgun (WGS) entry which is preliminary data.</text>
</comment>
<evidence type="ECO:0000256" key="3">
    <source>
        <dbReference type="ARBA" id="ARBA00022525"/>
    </source>
</evidence>
<organism evidence="6 7">
    <name type="scientific">Phytophthora cactorum</name>
    <dbReference type="NCBI Taxonomy" id="29920"/>
    <lineage>
        <taxon>Eukaryota</taxon>
        <taxon>Sar</taxon>
        <taxon>Stramenopiles</taxon>
        <taxon>Oomycota</taxon>
        <taxon>Peronosporomycetes</taxon>
        <taxon>Peronosporales</taxon>
        <taxon>Peronosporaceae</taxon>
        <taxon>Phytophthora</taxon>
    </lineage>
</organism>
<evidence type="ECO:0000256" key="4">
    <source>
        <dbReference type="ARBA" id="ARBA00022729"/>
    </source>
</evidence>
<name>A0A8T1U5L8_9STRA</name>
<comment type="domain">
    <text evidence="5">The RxLR-dEER motif acts to carry the protein into the host cell cytoplasm through binding to cell surface phosphatidylinositol-3-phosphate.</text>
</comment>
<dbReference type="Pfam" id="PF16810">
    <property type="entry name" value="RXLR"/>
    <property type="match status" value="1"/>
</dbReference>
<dbReference type="OrthoDB" id="106578at2759"/>
<dbReference type="EMBL" id="JAENGZ010000766">
    <property type="protein sequence ID" value="KAG6954144.1"/>
    <property type="molecule type" value="Genomic_DNA"/>
</dbReference>
<dbReference type="Proteomes" id="UP000688947">
    <property type="component" value="Unassembled WGS sequence"/>
</dbReference>
<feature type="signal peptide" evidence="5">
    <location>
        <begin position="1"/>
        <end position="20"/>
    </location>
</feature>